<keyword evidence="2" id="KW-0472">Membrane</keyword>
<dbReference type="STRING" id="1003.SAMN04488541_10558"/>
<reference evidence="5" key="1">
    <citation type="submission" date="2016-10" db="EMBL/GenBank/DDBJ databases">
        <authorList>
            <person name="Varghese N."/>
            <person name="Submissions S."/>
        </authorList>
    </citation>
    <scope>NUCLEOTIDE SEQUENCE [LARGE SCALE GENOMIC DNA]</scope>
    <source>
        <strain>GEY</strain>
        <strain evidence="5">DSM 9560</strain>
    </source>
</reference>
<dbReference type="GO" id="GO:0004222">
    <property type="term" value="F:metalloendopeptidase activity"/>
    <property type="evidence" value="ECO:0007669"/>
    <property type="project" value="TreeGrafter"/>
</dbReference>
<evidence type="ECO:0000256" key="2">
    <source>
        <dbReference type="SAM" id="Phobius"/>
    </source>
</evidence>
<dbReference type="PANTHER" id="PTHR21666:SF289">
    <property type="entry name" value="L-ALA--D-GLU ENDOPEPTIDASE"/>
    <property type="match status" value="1"/>
</dbReference>
<dbReference type="SUPFAM" id="SSF51261">
    <property type="entry name" value="Duplicated hybrid motif"/>
    <property type="match status" value="1"/>
</dbReference>
<feature type="domain" description="M23ase beta-sheet core" evidence="3">
    <location>
        <begin position="182"/>
        <end position="277"/>
    </location>
</feature>
<evidence type="ECO:0000313" key="5">
    <source>
        <dbReference type="Proteomes" id="UP000199513"/>
    </source>
</evidence>
<sequence length="283" mass="32231">MQKKTLYNWLTHRFLLIVREEENLAIKTTIAFNYAKLIVIGFGMFCICFILSFFVARFFYKGYNRLSTSSENKILIELMMKVDSLSTEVKQKDEFITSFKQLLAGGEGKPINPREEVKNTETVTTYDADELSKINQVDSAFRKQFESYEATSVKYAKEDLQNMFLFTPVNGVLTRKFDTKSKHYAVDVVAKKNEPIKTVADGSVIISSWTQDSGYVIGIQHKNQLISLYKHNSVLLKKVGDYVKAGDIIAIIGDSGELTDGPHLHLELWYNGSPINPEDFISF</sequence>
<proteinExistence type="predicted"/>
<evidence type="ECO:0000313" key="4">
    <source>
        <dbReference type="EMBL" id="SFF55165.1"/>
    </source>
</evidence>
<dbReference type="InterPro" id="IPR050570">
    <property type="entry name" value="Cell_wall_metabolism_enzyme"/>
</dbReference>
<accession>A0A1I2JJW0</accession>
<dbReference type="Pfam" id="PF01551">
    <property type="entry name" value="Peptidase_M23"/>
    <property type="match status" value="1"/>
</dbReference>
<dbReference type="Proteomes" id="UP000199513">
    <property type="component" value="Unassembled WGS sequence"/>
</dbReference>
<evidence type="ECO:0000256" key="1">
    <source>
        <dbReference type="ARBA" id="ARBA00022729"/>
    </source>
</evidence>
<dbReference type="CDD" id="cd12797">
    <property type="entry name" value="M23_peptidase"/>
    <property type="match status" value="1"/>
</dbReference>
<dbReference type="InterPro" id="IPR011055">
    <property type="entry name" value="Dup_hybrid_motif"/>
</dbReference>
<protein>
    <submittedName>
        <fullName evidence="4">Peptidase family M23</fullName>
    </submittedName>
</protein>
<evidence type="ECO:0000259" key="3">
    <source>
        <dbReference type="Pfam" id="PF01551"/>
    </source>
</evidence>
<name>A0A1I2JJW0_9BACT</name>
<organism evidence="4 5">
    <name type="scientific">Thermoflexibacter ruber</name>
    <dbReference type="NCBI Taxonomy" id="1003"/>
    <lineage>
        <taxon>Bacteria</taxon>
        <taxon>Pseudomonadati</taxon>
        <taxon>Bacteroidota</taxon>
        <taxon>Cytophagia</taxon>
        <taxon>Cytophagales</taxon>
        <taxon>Thermoflexibacteraceae</taxon>
        <taxon>Thermoflexibacter</taxon>
    </lineage>
</organism>
<keyword evidence="2" id="KW-0812">Transmembrane</keyword>
<dbReference type="AlphaFoldDB" id="A0A1I2JJW0"/>
<feature type="transmembrane region" description="Helical" evidence="2">
    <location>
        <begin position="37"/>
        <end position="60"/>
    </location>
</feature>
<dbReference type="EMBL" id="FONY01000055">
    <property type="protein sequence ID" value="SFF55165.1"/>
    <property type="molecule type" value="Genomic_DNA"/>
</dbReference>
<keyword evidence="2" id="KW-1133">Transmembrane helix</keyword>
<keyword evidence="5" id="KW-1185">Reference proteome</keyword>
<dbReference type="Gene3D" id="2.70.70.10">
    <property type="entry name" value="Glucose Permease (Domain IIA)"/>
    <property type="match status" value="1"/>
</dbReference>
<gene>
    <name evidence="4" type="ORF">SAMN04488541_10558</name>
</gene>
<dbReference type="InterPro" id="IPR016047">
    <property type="entry name" value="M23ase_b-sheet_dom"/>
</dbReference>
<dbReference type="PANTHER" id="PTHR21666">
    <property type="entry name" value="PEPTIDASE-RELATED"/>
    <property type="match status" value="1"/>
</dbReference>
<keyword evidence="1" id="KW-0732">Signal</keyword>
<dbReference type="RefSeq" id="WP_245764126.1">
    <property type="nucleotide sequence ID" value="NZ_FONY01000055.1"/>
</dbReference>